<proteinExistence type="predicted"/>
<reference evidence="1 2" key="1">
    <citation type="journal article" date="2018" name="Sci. Rep.">
        <title>Extensive genomic diversity among Mycobacterium marinum strains revealed by whole genome sequencing.</title>
        <authorList>
            <person name="Das S."/>
            <person name="Pettersson B.M."/>
            <person name="Behra P.R."/>
            <person name="Mallick A."/>
            <person name="Cheramie M."/>
            <person name="Ramesh M."/>
            <person name="Shirreff L."/>
            <person name="DuCote T."/>
            <person name="Dasgupta S."/>
            <person name="Ennis D.G."/>
            <person name="Kirsebom L.A."/>
        </authorList>
    </citation>
    <scope>NUCLEOTIDE SEQUENCE [LARGE SCALE GENOMIC DNA]</scope>
    <source>
        <strain evidence="1 2">Davis1</strain>
    </source>
</reference>
<name>A0A3E2N2R9_MYCMR</name>
<dbReference type="Proteomes" id="UP000257451">
    <property type="component" value="Unassembled WGS sequence"/>
</dbReference>
<dbReference type="EMBL" id="PEDF01000013">
    <property type="protein sequence ID" value="RFZ47680.1"/>
    <property type="molecule type" value="Genomic_DNA"/>
</dbReference>
<dbReference type="RefSeq" id="WP_117431415.1">
    <property type="nucleotide sequence ID" value="NZ_PEDF01000013.1"/>
</dbReference>
<accession>A0A3E2N2R9</accession>
<organism evidence="1 2">
    <name type="scientific">Mycobacterium marinum</name>
    <dbReference type="NCBI Taxonomy" id="1781"/>
    <lineage>
        <taxon>Bacteria</taxon>
        <taxon>Bacillati</taxon>
        <taxon>Actinomycetota</taxon>
        <taxon>Actinomycetes</taxon>
        <taxon>Mycobacteriales</taxon>
        <taxon>Mycobacteriaceae</taxon>
        <taxon>Mycobacterium</taxon>
        <taxon>Mycobacterium ulcerans group</taxon>
    </lineage>
</organism>
<evidence type="ECO:0000313" key="2">
    <source>
        <dbReference type="Proteomes" id="UP000257451"/>
    </source>
</evidence>
<evidence type="ECO:0000313" key="1">
    <source>
        <dbReference type="EMBL" id="RFZ47680.1"/>
    </source>
</evidence>
<protein>
    <submittedName>
        <fullName evidence="1">Uncharacterized protein</fullName>
    </submittedName>
</protein>
<sequence length="205" mass="22709">MTDEDGAPRVASYPGRLDAIGDGDQMVVIRSIDLQEADPIMLPVSEHIERHRMTLADEITVDGDSWSSDNKVVLSWYLAPGVKTPQPGELGRLWGSRSEGALPDPRTPVSINDGARLYATGDGTHLVVNRTPLSEDSDRSWRQALEHIRRWGLVLAFEDAAPATERVPLGVKTAVYTTPADRFWVNDNPDAMRKFIKVRDTMTGM</sequence>
<comment type="caution">
    <text evidence="1">The sequence shown here is derived from an EMBL/GenBank/DDBJ whole genome shotgun (WGS) entry which is preliminary data.</text>
</comment>
<dbReference type="AlphaFoldDB" id="A0A3E2N2R9"/>
<gene>
    <name evidence="1" type="ORF">DAVIS_00395</name>
</gene>